<evidence type="ECO:0000256" key="6">
    <source>
        <dbReference type="RuleBase" id="RU362116"/>
    </source>
</evidence>
<keyword evidence="10" id="KW-0966">Cell projection</keyword>
<dbReference type="Pfam" id="PF00460">
    <property type="entry name" value="Flg_bb_rod"/>
    <property type="match status" value="1"/>
</dbReference>
<comment type="caution">
    <text evidence="10">The sequence shown here is derived from an EMBL/GenBank/DDBJ whole genome shotgun (WGS) entry which is preliminary data.</text>
</comment>
<dbReference type="InterPro" id="IPR010930">
    <property type="entry name" value="Flg_bb/hook_C_dom"/>
</dbReference>
<dbReference type="AlphaFoldDB" id="A0A3N1Y831"/>
<dbReference type="GO" id="GO:0030694">
    <property type="term" value="C:bacterial-type flagellum basal body, rod"/>
    <property type="evidence" value="ECO:0007669"/>
    <property type="project" value="UniProtKB-UniRule"/>
</dbReference>
<dbReference type="SUPFAM" id="SSF117143">
    <property type="entry name" value="Flagellar hook protein flgE"/>
    <property type="match status" value="1"/>
</dbReference>
<evidence type="ECO:0000313" key="11">
    <source>
        <dbReference type="Proteomes" id="UP000276634"/>
    </source>
</evidence>
<dbReference type="InterPro" id="IPR001444">
    <property type="entry name" value="Flag_bb_rod_N"/>
</dbReference>
<evidence type="ECO:0000256" key="5">
    <source>
        <dbReference type="ARBA" id="ARBA00040228"/>
    </source>
</evidence>
<dbReference type="NCBIfam" id="NF009280">
    <property type="entry name" value="PRK12640.1"/>
    <property type="match status" value="1"/>
</dbReference>
<feature type="domain" description="Flagellar hook protein FlgE/F/G-like D1" evidence="9">
    <location>
        <begin position="81"/>
        <end position="146"/>
    </location>
</feature>
<evidence type="ECO:0000259" key="7">
    <source>
        <dbReference type="Pfam" id="PF00460"/>
    </source>
</evidence>
<accession>A0A3N1Y831</accession>
<dbReference type="Pfam" id="PF22692">
    <property type="entry name" value="LlgE_F_G_D1"/>
    <property type="match status" value="1"/>
</dbReference>
<feature type="domain" description="Flagellar basal body rod protein N-terminal" evidence="7">
    <location>
        <begin position="5"/>
        <end position="35"/>
    </location>
</feature>
<dbReference type="Pfam" id="PF06429">
    <property type="entry name" value="Flg_bbr_C"/>
    <property type="match status" value="1"/>
</dbReference>
<gene>
    <name evidence="10" type="ORF">EDC57_0821</name>
</gene>
<dbReference type="InterPro" id="IPR037925">
    <property type="entry name" value="FlgE/F/G-like"/>
</dbReference>
<keyword evidence="11" id="KW-1185">Reference proteome</keyword>
<dbReference type="RefSeq" id="WP_123400477.1">
    <property type="nucleotide sequence ID" value="NZ_RJVI01000001.1"/>
</dbReference>
<organism evidence="10 11">
    <name type="scientific">Inmirania thermothiophila</name>
    <dbReference type="NCBI Taxonomy" id="1750597"/>
    <lineage>
        <taxon>Bacteria</taxon>
        <taxon>Pseudomonadati</taxon>
        <taxon>Pseudomonadota</taxon>
        <taxon>Gammaproteobacteria</taxon>
        <taxon>Chromatiales</taxon>
        <taxon>Ectothiorhodospiraceae</taxon>
        <taxon>Inmirania</taxon>
    </lineage>
</organism>
<evidence type="ECO:0000313" key="10">
    <source>
        <dbReference type="EMBL" id="ROR34910.1"/>
    </source>
</evidence>
<reference evidence="10 11" key="1">
    <citation type="submission" date="2018-11" db="EMBL/GenBank/DDBJ databases">
        <title>Genomic Encyclopedia of Type Strains, Phase IV (KMG-IV): sequencing the most valuable type-strain genomes for metagenomic binning, comparative biology and taxonomic classification.</title>
        <authorList>
            <person name="Goeker M."/>
        </authorList>
    </citation>
    <scope>NUCLEOTIDE SEQUENCE [LARGE SCALE GENOMIC DNA]</scope>
    <source>
        <strain evidence="10 11">DSM 100275</strain>
    </source>
</reference>
<dbReference type="InterPro" id="IPR020013">
    <property type="entry name" value="Flagellar_FlgE/F/G"/>
</dbReference>
<proteinExistence type="inferred from homology"/>
<dbReference type="Proteomes" id="UP000276634">
    <property type="component" value="Unassembled WGS sequence"/>
</dbReference>
<sequence length="247" mass="25254">MDRLIYIAMNAAGQAQLAQAATAQNLANVATTGFRAALARFGTVEVVGEGGPTRAFGVILPPTAHLAPGPVTPTGRDLDVAVEGEGFIAVQAPDGSEGYTRAGDLRIDASGRLLTGAGFPVLGNGGPIALPPAQKVEIGADGTVSVVPLGQEASTLAVVDRIKLVRPDPAALVRGADGLLHRADGGAEPADAAVRLTSGSLEGSNVDLTRALVEMIELGRRFEVHVKLMREAEEMDRAAASLLRVAG</sequence>
<dbReference type="NCBIfam" id="TIGR03506">
    <property type="entry name" value="FlgEFG_subfam"/>
    <property type="match status" value="1"/>
</dbReference>
<dbReference type="PANTHER" id="PTHR30435:SF18">
    <property type="entry name" value="FLAGELLAR BASAL-BODY ROD PROTEIN FLGF"/>
    <property type="match status" value="1"/>
</dbReference>
<dbReference type="EMBL" id="RJVI01000001">
    <property type="protein sequence ID" value="ROR34910.1"/>
    <property type="molecule type" value="Genomic_DNA"/>
</dbReference>
<evidence type="ECO:0000256" key="2">
    <source>
        <dbReference type="ARBA" id="ARBA00009677"/>
    </source>
</evidence>
<evidence type="ECO:0000259" key="9">
    <source>
        <dbReference type="Pfam" id="PF22692"/>
    </source>
</evidence>
<dbReference type="GO" id="GO:0071978">
    <property type="term" value="P:bacterial-type flagellum-dependent swarming motility"/>
    <property type="evidence" value="ECO:0007669"/>
    <property type="project" value="TreeGrafter"/>
</dbReference>
<protein>
    <recommendedName>
        <fullName evidence="5 6">Flagellar basal-body rod protein FlgF</fullName>
    </recommendedName>
</protein>
<comment type="subcellular location">
    <subcellularLocation>
        <location evidence="1 6">Bacterial flagellum basal body</location>
    </subcellularLocation>
</comment>
<keyword evidence="10" id="KW-0969">Cilium</keyword>
<dbReference type="PANTHER" id="PTHR30435">
    <property type="entry name" value="FLAGELLAR PROTEIN"/>
    <property type="match status" value="1"/>
</dbReference>
<dbReference type="InterPro" id="IPR053967">
    <property type="entry name" value="LlgE_F_G-like_D1"/>
</dbReference>
<dbReference type="OrthoDB" id="9804559at2"/>
<evidence type="ECO:0000256" key="4">
    <source>
        <dbReference type="ARBA" id="ARBA00038560"/>
    </source>
</evidence>
<keyword evidence="3 6" id="KW-0975">Bacterial flagellum</keyword>
<keyword evidence="10" id="KW-0282">Flagellum</keyword>
<evidence type="ECO:0000256" key="3">
    <source>
        <dbReference type="ARBA" id="ARBA00023143"/>
    </source>
</evidence>
<evidence type="ECO:0000259" key="8">
    <source>
        <dbReference type="Pfam" id="PF06429"/>
    </source>
</evidence>
<comment type="similarity">
    <text evidence="2 6">Belongs to the flagella basal body rod proteins family.</text>
</comment>
<name>A0A3N1Y831_9GAMM</name>
<feature type="domain" description="Flagellar basal-body/hook protein C-terminal" evidence="8">
    <location>
        <begin position="198"/>
        <end position="242"/>
    </location>
</feature>
<comment type="subunit">
    <text evidence="4 6">The basal body constitutes a major portion of the flagellar organelle and consists of five rings (E,L,P,S, and M) mounted on a central rod. The rod consists of about 26 subunits of FlgG in the distal portion, and FlgB, FlgC and FlgF are thought to build up the proximal portion of the rod with about 6 subunits each.</text>
</comment>
<evidence type="ECO:0000256" key="1">
    <source>
        <dbReference type="ARBA" id="ARBA00004117"/>
    </source>
</evidence>